<feature type="region of interest" description="Disordered" evidence="1">
    <location>
        <begin position="961"/>
        <end position="989"/>
    </location>
</feature>
<dbReference type="InterPro" id="IPR000014">
    <property type="entry name" value="PAS"/>
</dbReference>
<dbReference type="OrthoDB" id="6147412at2759"/>
<evidence type="ECO:0000259" key="4">
    <source>
        <dbReference type="PROSITE" id="PS50112"/>
    </source>
</evidence>
<proteinExistence type="predicted"/>
<reference evidence="5" key="1">
    <citation type="submission" date="2016-10" db="EMBL/GenBank/DDBJ databases">
        <authorList>
            <person name="Benchimol M."/>
            <person name="Almeida L.G."/>
            <person name="Vasconcelos A.T."/>
            <person name="Perreira-Neves A."/>
            <person name="Rosa I.A."/>
            <person name="Tasca T."/>
            <person name="Bogo M.R."/>
            <person name="de Souza W."/>
        </authorList>
    </citation>
    <scope>NUCLEOTIDE SEQUENCE [LARGE SCALE GENOMIC DNA]</scope>
    <source>
        <strain evidence="5">K</strain>
    </source>
</reference>
<dbReference type="Gene3D" id="3.30.450.20">
    <property type="entry name" value="PAS domain"/>
    <property type="match status" value="1"/>
</dbReference>
<feature type="domain" description="PAS" evidence="4">
    <location>
        <begin position="549"/>
        <end position="607"/>
    </location>
</feature>
<dbReference type="EMBL" id="MLAK01000647">
    <property type="protein sequence ID" value="OHT09155.1"/>
    <property type="molecule type" value="Genomic_DNA"/>
</dbReference>
<feature type="compositionally biased region" description="Acidic residues" evidence="1">
    <location>
        <begin position="961"/>
        <end position="972"/>
    </location>
</feature>
<dbReference type="RefSeq" id="XP_068362291.1">
    <property type="nucleotide sequence ID" value="XM_068502349.1"/>
</dbReference>
<feature type="compositionally biased region" description="Basic and acidic residues" evidence="1">
    <location>
        <begin position="973"/>
        <end position="983"/>
    </location>
</feature>
<dbReference type="AlphaFoldDB" id="A0A1J4KD85"/>
<keyword evidence="6" id="KW-1185">Reference proteome</keyword>
<dbReference type="Proteomes" id="UP000179807">
    <property type="component" value="Unassembled WGS sequence"/>
</dbReference>
<gene>
    <name evidence="5" type="ORF">TRFO_22075</name>
</gene>
<evidence type="ECO:0000313" key="6">
    <source>
        <dbReference type="Proteomes" id="UP000179807"/>
    </source>
</evidence>
<feature type="chain" id="PRO_5013312200" description="PAS domain-containing protein" evidence="3">
    <location>
        <begin position="17"/>
        <end position="989"/>
    </location>
</feature>
<feature type="transmembrane region" description="Helical" evidence="2">
    <location>
        <begin position="283"/>
        <end position="305"/>
    </location>
</feature>
<keyword evidence="3" id="KW-0732">Signal</keyword>
<evidence type="ECO:0000256" key="3">
    <source>
        <dbReference type="SAM" id="SignalP"/>
    </source>
</evidence>
<dbReference type="InterPro" id="IPR029787">
    <property type="entry name" value="Nucleotide_cyclase"/>
</dbReference>
<feature type="transmembrane region" description="Helical" evidence="2">
    <location>
        <begin position="205"/>
        <end position="234"/>
    </location>
</feature>
<dbReference type="PROSITE" id="PS50112">
    <property type="entry name" value="PAS"/>
    <property type="match status" value="1"/>
</dbReference>
<keyword evidence="2" id="KW-0812">Transmembrane</keyword>
<dbReference type="SUPFAM" id="SSF55073">
    <property type="entry name" value="Nucleotide cyclase"/>
    <property type="match status" value="1"/>
</dbReference>
<accession>A0A1J4KD85</accession>
<evidence type="ECO:0000256" key="1">
    <source>
        <dbReference type="SAM" id="MobiDB-lite"/>
    </source>
</evidence>
<feature type="transmembrane region" description="Helical" evidence="2">
    <location>
        <begin position="475"/>
        <end position="498"/>
    </location>
</feature>
<keyword evidence="2" id="KW-1133">Transmembrane helix</keyword>
<protein>
    <recommendedName>
        <fullName evidence="4">PAS domain-containing protein</fullName>
    </recommendedName>
</protein>
<dbReference type="Gene3D" id="3.30.70.1230">
    <property type="entry name" value="Nucleotide cyclase"/>
    <property type="match status" value="1"/>
</dbReference>
<sequence>MAVILLVLVLPVFNNALEYFDRIQTCTILSNNIALGKVSLFAEWAYQIGIYYSDELYRDTLSEESRNEESSLRPELGRGQVVLTMSTIIDNYKALIVSFSHFMAESENSSHEATIFIERNTNRNICSDQGKIELEENISLKNAIAIILLTYYNLAFTDIDYTTFGSSQFFCQIDGTLRSILDSIDHGIADTRLSLLQELDANNSLFVIMMIVYVFIDLLIIIPLFHFSLFYYYYEAKRLFNALKELDVIESRKGSNLILLNSEGGDEEIVTNHSLNNFAEKNILFALLDILFSSFTFIAILVIFITSMSFNKSTVKFVDWSISGNKRLSIVYSALGQISEALVFKDSPPSFTNFSTSLNIGKQYAAELSDLHISFYGGEGGIKGKYKDLDHLHLSDQCVAPDITQTKHDYYHCLGLDQLLNYFMISIGAIDEKFSFNSEDYINIFHISVCELADRLYQSRMLIRVHMRAGISNQIIINVMMIMLCLVGIVALSITTFLNIQRFKTMIKAGLILIRRIPPPAIAGCESLKTFLSGPKQNSKEIKSASQIIFETLPTAVLDVASDETIEMMNEKAKLLFGFKEGQIIGQKLDCIIGKIENSEQNEEITEEAAGSIKLYSYFKEAGQITNTEDINGSNVKSSASFIVNCRCADDSILRCEAKLYPVSVYTGTNSNFIVYLHETSNDSEVQAKIKEAKDDVHRLLNQLVPSDVQGFIRGDRKDFSFVSKSATAIVIQTYGFFDNIKKFGHEVYLSKIFKLFQHFELGCLQFPPVMKYRQFSDMFIAIGGLFNKNDEPSMHTKAAISYAKQMISDIVDQHVHLDNNYENTNFDGHSDYNKSWGCDFAIQIGIATGGPLICGLNGIQNTSFDVAGSIIDDAILFAENSNVGRILLNEQAKDLSGELCEQGSMIERKLASFYLPDSIDAKSVLATQSSYRSNKKLSSKPITESMKTIAKLFKEVDAIPEDDGDLEEENNELSREMSHPIFDDETIE</sequence>
<name>A0A1J4KD85_9EUKA</name>
<dbReference type="GeneID" id="94837053"/>
<organism evidence="5 6">
    <name type="scientific">Tritrichomonas foetus</name>
    <dbReference type="NCBI Taxonomy" id="1144522"/>
    <lineage>
        <taxon>Eukaryota</taxon>
        <taxon>Metamonada</taxon>
        <taxon>Parabasalia</taxon>
        <taxon>Tritrichomonadida</taxon>
        <taxon>Tritrichomonadidae</taxon>
        <taxon>Tritrichomonas</taxon>
    </lineage>
</organism>
<evidence type="ECO:0000313" key="5">
    <source>
        <dbReference type="EMBL" id="OHT09155.1"/>
    </source>
</evidence>
<evidence type="ECO:0000256" key="2">
    <source>
        <dbReference type="SAM" id="Phobius"/>
    </source>
</evidence>
<keyword evidence="2" id="KW-0472">Membrane</keyword>
<dbReference type="VEuPathDB" id="TrichDB:TRFO_22075"/>
<feature type="signal peptide" evidence="3">
    <location>
        <begin position="1"/>
        <end position="16"/>
    </location>
</feature>
<dbReference type="Pfam" id="PF13188">
    <property type="entry name" value="PAS_8"/>
    <property type="match status" value="1"/>
</dbReference>
<comment type="caution">
    <text evidence="5">The sequence shown here is derived from an EMBL/GenBank/DDBJ whole genome shotgun (WGS) entry which is preliminary data.</text>
</comment>